<dbReference type="Proteomes" id="UP000823561">
    <property type="component" value="Chromosome 19"/>
</dbReference>
<evidence type="ECO:0000256" key="8">
    <source>
        <dbReference type="SAM" id="MobiDB-lite"/>
    </source>
</evidence>
<evidence type="ECO:0000256" key="7">
    <source>
        <dbReference type="ARBA" id="ARBA00023180"/>
    </source>
</evidence>
<dbReference type="CDD" id="cd00063">
    <property type="entry name" value="FN3"/>
    <property type="match status" value="1"/>
</dbReference>
<feature type="region of interest" description="Disordered" evidence="8">
    <location>
        <begin position="176"/>
        <end position="203"/>
    </location>
</feature>
<keyword evidence="3" id="KW-0964">Secreted</keyword>
<sequence>MTPILLHVIFMLCGGHILHAGANRPSAPINVSITHLRADSATVSWNIVDGDVVIGYAISQQRQDGLAQRFIREVNTSSRACVLWNLDEDTDYIIQVQSIGLHGESQASKRIHFRTLEESDRFQSSLMDQDDPSVEGLDMSRQLQTGEMVIIMTVLIMWAAVIALFCRQYDIIKDNDSNNHSKEKAKPPSEHSTPEYHNGGLLGSKFQRTTSSISIIKPQRCGSDTCLAHDPVTSHNGSSVLPPDQASSDMTPGAM</sequence>
<dbReference type="PANTHER" id="PTHR14470">
    <property type="entry name" value="FIBRONECTIN TYPE III DOMAIN-CONTAINING PROTEIN"/>
    <property type="match status" value="1"/>
</dbReference>
<protein>
    <recommendedName>
        <fullName evidence="11">Fibronectin type-III domain-containing protein</fullName>
    </recommendedName>
</protein>
<dbReference type="GO" id="GO:0005576">
    <property type="term" value="C:extracellular region"/>
    <property type="evidence" value="ECO:0007669"/>
    <property type="project" value="UniProtKB-SubCell"/>
</dbReference>
<dbReference type="GO" id="GO:0005886">
    <property type="term" value="C:plasma membrane"/>
    <property type="evidence" value="ECO:0007669"/>
    <property type="project" value="TreeGrafter"/>
</dbReference>
<keyword evidence="10" id="KW-0732">Signal</keyword>
<keyword evidence="13" id="KW-1185">Reference proteome</keyword>
<feature type="compositionally biased region" description="Polar residues" evidence="8">
    <location>
        <begin position="233"/>
        <end position="255"/>
    </location>
</feature>
<comment type="caution">
    <text evidence="12">The sequence shown here is derived from an EMBL/GenBank/DDBJ whole genome shotgun (WGS) entry which is preliminary data.</text>
</comment>
<organism evidence="12 13">
    <name type="scientific">Alosa alosa</name>
    <name type="common">allis shad</name>
    <dbReference type="NCBI Taxonomy" id="278164"/>
    <lineage>
        <taxon>Eukaryota</taxon>
        <taxon>Metazoa</taxon>
        <taxon>Chordata</taxon>
        <taxon>Craniata</taxon>
        <taxon>Vertebrata</taxon>
        <taxon>Euteleostomi</taxon>
        <taxon>Actinopterygii</taxon>
        <taxon>Neopterygii</taxon>
        <taxon>Teleostei</taxon>
        <taxon>Clupei</taxon>
        <taxon>Clupeiformes</taxon>
        <taxon>Clupeoidei</taxon>
        <taxon>Clupeidae</taxon>
        <taxon>Alosa</taxon>
    </lineage>
</organism>
<dbReference type="InterPro" id="IPR013783">
    <property type="entry name" value="Ig-like_fold"/>
</dbReference>
<dbReference type="SMART" id="SM00060">
    <property type="entry name" value="FN3"/>
    <property type="match status" value="1"/>
</dbReference>
<dbReference type="AlphaFoldDB" id="A0AAV6FSX4"/>
<evidence type="ECO:0000256" key="1">
    <source>
        <dbReference type="ARBA" id="ARBA00004167"/>
    </source>
</evidence>
<evidence type="ECO:0000256" key="9">
    <source>
        <dbReference type="SAM" id="Phobius"/>
    </source>
</evidence>
<evidence type="ECO:0000256" key="6">
    <source>
        <dbReference type="ARBA" id="ARBA00023136"/>
    </source>
</evidence>
<dbReference type="FunFam" id="2.60.40.10:FF:000117">
    <property type="entry name" value="Fibronectin type III domain containing 5"/>
    <property type="match status" value="1"/>
</dbReference>
<keyword evidence="5 9" id="KW-1133">Transmembrane helix</keyword>
<dbReference type="Pfam" id="PF00041">
    <property type="entry name" value="fn3"/>
    <property type="match status" value="1"/>
</dbReference>
<gene>
    <name evidence="12" type="ORF">AALO_G00246850</name>
</gene>
<feature type="compositionally biased region" description="Basic and acidic residues" evidence="8">
    <location>
        <begin position="176"/>
        <end position="194"/>
    </location>
</feature>
<dbReference type="EMBL" id="JADWDJ010000019">
    <property type="protein sequence ID" value="KAG5265830.1"/>
    <property type="molecule type" value="Genomic_DNA"/>
</dbReference>
<name>A0AAV6FSX4_9TELE</name>
<feature type="region of interest" description="Disordered" evidence="8">
    <location>
        <begin position="232"/>
        <end position="255"/>
    </location>
</feature>
<reference evidence="12" key="1">
    <citation type="submission" date="2020-10" db="EMBL/GenBank/DDBJ databases">
        <title>Chromosome-scale genome assembly of the Allis shad, Alosa alosa.</title>
        <authorList>
            <person name="Margot Z."/>
            <person name="Christophe K."/>
            <person name="Cabau C."/>
            <person name="Louis A."/>
            <person name="Berthelot C."/>
            <person name="Parey E."/>
            <person name="Roest Crollius H."/>
            <person name="Montfort J."/>
            <person name="Robinson-Rechavi M."/>
            <person name="Bucao C."/>
            <person name="Bouchez O."/>
            <person name="Gislard M."/>
            <person name="Lluch J."/>
            <person name="Milhes M."/>
            <person name="Lampietro C."/>
            <person name="Lopez Roques C."/>
            <person name="Donnadieu C."/>
            <person name="Braasch I."/>
            <person name="Desvignes T."/>
            <person name="Postlethwait J."/>
            <person name="Bobe J."/>
            <person name="Guiguen Y."/>
        </authorList>
    </citation>
    <scope>NUCLEOTIDE SEQUENCE</scope>
    <source>
        <strain evidence="12">M-15738</strain>
        <tissue evidence="12">Blood</tissue>
    </source>
</reference>
<dbReference type="InterPro" id="IPR003961">
    <property type="entry name" value="FN3_dom"/>
</dbReference>
<evidence type="ECO:0000256" key="4">
    <source>
        <dbReference type="ARBA" id="ARBA00022692"/>
    </source>
</evidence>
<feature type="signal peptide" evidence="10">
    <location>
        <begin position="1"/>
        <end position="20"/>
    </location>
</feature>
<evidence type="ECO:0000256" key="10">
    <source>
        <dbReference type="SAM" id="SignalP"/>
    </source>
</evidence>
<evidence type="ECO:0000256" key="2">
    <source>
        <dbReference type="ARBA" id="ARBA00004613"/>
    </source>
</evidence>
<comment type="subcellular location">
    <subcellularLocation>
        <location evidence="1">Membrane</location>
        <topology evidence="1">Single-pass membrane protein</topology>
    </subcellularLocation>
    <subcellularLocation>
        <location evidence="2">Secreted</location>
    </subcellularLocation>
</comment>
<accession>A0AAV6FSX4</accession>
<dbReference type="SUPFAM" id="SSF49265">
    <property type="entry name" value="Fibronectin type III"/>
    <property type="match status" value="1"/>
</dbReference>
<evidence type="ECO:0000313" key="12">
    <source>
        <dbReference type="EMBL" id="KAG5265830.1"/>
    </source>
</evidence>
<proteinExistence type="predicted"/>
<feature type="chain" id="PRO_5043955526" description="Fibronectin type-III domain-containing protein" evidence="10">
    <location>
        <begin position="21"/>
        <end position="255"/>
    </location>
</feature>
<dbReference type="InterPro" id="IPR036116">
    <property type="entry name" value="FN3_sf"/>
</dbReference>
<keyword evidence="6 9" id="KW-0472">Membrane</keyword>
<dbReference type="InterPro" id="IPR052120">
    <property type="entry name" value="FNDC_type_III_4/5"/>
</dbReference>
<evidence type="ECO:0000259" key="11">
    <source>
        <dbReference type="PROSITE" id="PS50853"/>
    </source>
</evidence>
<keyword evidence="4 9" id="KW-0812">Transmembrane</keyword>
<evidence type="ECO:0000256" key="3">
    <source>
        <dbReference type="ARBA" id="ARBA00022525"/>
    </source>
</evidence>
<evidence type="ECO:0000313" key="13">
    <source>
        <dbReference type="Proteomes" id="UP000823561"/>
    </source>
</evidence>
<feature type="domain" description="Fibronectin type-III" evidence="11">
    <location>
        <begin position="27"/>
        <end position="118"/>
    </location>
</feature>
<dbReference type="Gene3D" id="2.60.40.10">
    <property type="entry name" value="Immunoglobulins"/>
    <property type="match status" value="1"/>
</dbReference>
<dbReference type="PANTHER" id="PTHR14470:SF2">
    <property type="entry name" value="FIBRONECTIN TYPE III DOMAIN-CONTAINING PROTEIN 4"/>
    <property type="match status" value="1"/>
</dbReference>
<keyword evidence="7" id="KW-0325">Glycoprotein</keyword>
<evidence type="ECO:0000256" key="5">
    <source>
        <dbReference type="ARBA" id="ARBA00022989"/>
    </source>
</evidence>
<dbReference type="PROSITE" id="PS50853">
    <property type="entry name" value="FN3"/>
    <property type="match status" value="1"/>
</dbReference>
<feature type="transmembrane region" description="Helical" evidence="9">
    <location>
        <begin position="148"/>
        <end position="166"/>
    </location>
</feature>